<evidence type="ECO:0000259" key="1">
    <source>
        <dbReference type="Pfam" id="PF00496"/>
    </source>
</evidence>
<organism evidence="2 3">
    <name type="scientific">Paractinoplanes brasiliensis</name>
    <dbReference type="NCBI Taxonomy" id="52695"/>
    <lineage>
        <taxon>Bacteria</taxon>
        <taxon>Bacillati</taxon>
        <taxon>Actinomycetota</taxon>
        <taxon>Actinomycetes</taxon>
        <taxon>Micromonosporales</taxon>
        <taxon>Micromonosporaceae</taxon>
        <taxon>Paractinoplanes</taxon>
    </lineage>
</organism>
<dbReference type="GO" id="GO:1904680">
    <property type="term" value="F:peptide transmembrane transporter activity"/>
    <property type="evidence" value="ECO:0007669"/>
    <property type="project" value="TreeGrafter"/>
</dbReference>
<accession>A0A4R6J9H4</accession>
<protein>
    <submittedName>
        <fullName evidence="2">Peptide/nickel transport system substrate-binding protein</fullName>
    </submittedName>
</protein>
<dbReference type="GO" id="GO:0042597">
    <property type="term" value="C:periplasmic space"/>
    <property type="evidence" value="ECO:0007669"/>
    <property type="project" value="UniProtKB-ARBA"/>
</dbReference>
<comment type="caution">
    <text evidence="2">The sequence shown here is derived from an EMBL/GenBank/DDBJ whole genome shotgun (WGS) entry which is preliminary data.</text>
</comment>
<sequence length="547" mass="59160">MTVSSHAKGHIRTLSLVAVLSLVACDGDAGKTAQDSLPTTGGTLRVAFWDDAQRCVDPNQVYWIETRSVDRQIADSLTDQDPATGAIVPWLATGWTVSDDARQYTFDLRHGVTFSDGAPLDAPAVKTAFDATFALGAKSVLGLTYLAGYASTTVVDQDTVTVRFDRPNAAFLQATSTTTLAILSPASYRETPERRCAGRIVASGPFVLDEFTAGKKVHLTRRKDYAWPSPLVRNRGAAHLDAITFSYIKEASVRVGSLTSAAIDVVWPREPISEPDQNLIRRTGGRIESRPLPGVSYQLVPNVTSGRPLADLRVRQAVQKLIDRETYAATVYWPGYPVVASVFDSTTPYFTAQAAALAHDPDGASRLLDEAGWLLGPDGYRYRDGRKLTLLDPVTAALPGDQLIQDQMRRAGIELRLMVVTAAKRVDLFAAGDFDLALAFLTRADPSVLGSALDQAVSKQGTARYSQDPATAAKVSALFAQGLQSIDPAQRGRAYAELQRYVVETGVSFPVCERVQTVGLSPRVQGFAFTSEAFLRTNDLWLSGPDS</sequence>
<reference evidence="2 3" key="1">
    <citation type="submission" date="2019-03" db="EMBL/GenBank/DDBJ databases">
        <title>Sequencing the genomes of 1000 actinobacteria strains.</title>
        <authorList>
            <person name="Klenk H.-P."/>
        </authorList>
    </citation>
    <scope>NUCLEOTIDE SEQUENCE [LARGE SCALE GENOMIC DNA]</scope>
    <source>
        <strain evidence="2 3">DSM 43805</strain>
    </source>
</reference>
<evidence type="ECO:0000313" key="3">
    <source>
        <dbReference type="Proteomes" id="UP000294901"/>
    </source>
</evidence>
<proteinExistence type="predicted"/>
<dbReference type="Gene3D" id="3.10.105.10">
    <property type="entry name" value="Dipeptide-binding Protein, Domain 3"/>
    <property type="match status" value="1"/>
</dbReference>
<dbReference type="GO" id="GO:0043190">
    <property type="term" value="C:ATP-binding cassette (ABC) transporter complex"/>
    <property type="evidence" value="ECO:0007669"/>
    <property type="project" value="InterPro"/>
</dbReference>
<dbReference type="AlphaFoldDB" id="A0A4R6J9H4"/>
<evidence type="ECO:0000313" key="2">
    <source>
        <dbReference type="EMBL" id="TDO31541.1"/>
    </source>
</evidence>
<dbReference type="SUPFAM" id="SSF53850">
    <property type="entry name" value="Periplasmic binding protein-like II"/>
    <property type="match status" value="1"/>
</dbReference>
<dbReference type="InterPro" id="IPR000914">
    <property type="entry name" value="SBP_5_dom"/>
</dbReference>
<dbReference type="EMBL" id="SNWR01000002">
    <property type="protein sequence ID" value="TDO31541.1"/>
    <property type="molecule type" value="Genomic_DNA"/>
</dbReference>
<dbReference type="CDD" id="cd08492">
    <property type="entry name" value="PBP2_NikA_DppA_OppA_like_15"/>
    <property type="match status" value="1"/>
</dbReference>
<dbReference type="GO" id="GO:0015833">
    <property type="term" value="P:peptide transport"/>
    <property type="evidence" value="ECO:0007669"/>
    <property type="project" value="TreeGrafter"/>
</dbReference>
<keyword evidence="3" id="KW-1185">Reference proteome</keyword>
<dbReference type="Proteomes" id="UP000294901">
    <property type="component" value="Unassembled WGS sequence"/>
</dbReference>
<dbReference type="InterPro" id="IPR030678">
    <property type="entry name" value="Peptide/Ni-bd"/>
</dbReference>
<dbReference type="PANTHER" id="PTHR30290">
    <property type="entry name" value="PERIPLASMIC BINDING COMPONENT OF ABC TRANSPORTER"/>
    <property type="match status" value="1"/>
</dbReference>
<name>A0A4R6J9H4_9ACTN</name>
<dbReference type="Gene3D" id="3.40.190.10">
    <property type="entry name" value="Periplasmic binding protein-like II"/>
    <property type="match status" value="1"/>
</dbReference>
<dbReference type="OrthoDB" id="9046151at2"/>
<gene>
    <name evidence="2" type="ORF">C8E87_6967</name>
</gene>
<dbReference type="InterPro" id="IPR039424">
    <property type="entry name" value="SBP_5"/>
</dbReference>
<dbReference type="Pfam" id="PF00496">
    <property type="entry name" value="SBP_bac_5"/>
    <property type="match status" value="1"/>
</dbReference>
<dbReference type="PIRSF" id="PIRSF002741">
    <property type="entry name" value="MppA"/>
    <property type="match status" value="1"/>
</dbReference>
<feature type="domain" description="Solute-binding protein family 5" evidence="1">
    <location>
        <begin position="87"/>
        <end position="439"/>
    </location>
</feature>